<dbReference type="EMBL" id="SGNZ01000004">
    <property type="protein sequence ID" value="TRA94119.1"/>
    <property type="molecule type" value="Genomic_DNA"/>
</dbReference>
<sequence>MRTPTFTTRARRDLAEDHAYIEAENPLAADRFALDIFNKIESIAALGLSGVSRSGYGAGLRSIAYRERVIFFRVDENELTVLRVLHGHQDISANDFKQEEN</sequence>
<evidence type="ECO:0000313" key="3">
    <source>
        <dbReference type="EMBL" id="MCZ7935973.1"/>
    </source>
</evidence>
<keyword evidence="5" id="KW-1185">Reference proteome</keyword>
<dbReference type="Pfam" id="PF05016">
    <property type="entry name" value="ParE_toxin"/>
    <property type="match status" value="1"/>
</dbReference>
<dbReference type="OrthoDB" id="595470at2"/>
<dbReference type="PANTHER" id="PTHR33755">
    <property type="entry name" value="TOXIN PARE1-RELATED"/>
    <property type="match status" value="1"/>
</dbReference>
<dbReference type="EMBL" id="JAPZLR010000001">
    <property type="protein sequence ID" value="MCZ7935973.1"/>
    <property type="molecule type" value="Genomic_DNA"/>
</dbReference>
<name>A0A4Z1R264_9HYPH</name>
<gene>
    <name evidence="4" type="ORF">EXN23_09475</name>
    <name evidence="3" type="ORF">O9X88_00290</name>
</gene>
<dbReference type="Gene3D" id="3.30.2310.20">
    <property type="entry name" value="RelE-like"/>
    <property type="match status" value="1"/>
</dbReference>
<evidence type="ECO:0000313" key="4">
    <source>
        <dbReference type="EMBL" id="TRA94119.1"/>
    </source>
</evidence>
<dbReference type="InterPro" id="IPR035093">
    <property type="entry name" value="RelE/ParE_toxin_dom_sf"/>
</dbReference>
<evidence type="ECO:0000313" key="5">
    <source>
        <dbReference type="Proteomes" id="UP000319481"/>
    </source>
</evidence>
<dbReference type="Proteomes" id="UP000319481">
    <property type="component" value="Unassembled WGS sequence"/>
</dbReference>
<proteinExistence type="inferred from homology"/>
<comment type="caution">
    <text evidence="3">The sequence shown here is derived from an EMBL/GenBank/DDBJ whole genome shotgun (WGS) entry which is preliminary data.</text>
</comment>
<evidence type="ECO:0000256" key="2">
    <source>
        <dbReference type="ARBA" id="ARBA00022649"/>
    </source>
</evidence>
<accession>A0A4Z1R264</accession>
<reference evidence="4 5" key="1">
    <citation type="journal article" date="2019" name="Appl. Microbiol. Biotechnol.">
        <title>Differential efficiency of wild type rhizogenic strains for rol gene transformation of plants.</title>
        <authorList>
            <person name="Desmet S."/>
            <person name="De Keyser E."/>
            <person name="Van Vaerenbergh J."/>
            <person name="Baeyen S."/>
            <person name="Van Huylenbroeck J."/>
            <person name="Geelen D."/>
            <person name="Dhooghe E."/>
        </authorList>
    </citation>
    <scope>NUCLEOTIDE SEQUENCE [LARGE SCALE GENOMIC DNA]</scope>
    <source>
        <strain evidence="4 5">GBBC3283</strain>
    </source>
</reference>
<dbReference type="Proteomes" id="UP001151018">
    <property type="component" value="Unassembled WGS sequence"/>
</dbReference>
<evidence type="ECO:0000313" key="6">
    <source>
        <dbReference type="Proteomes" id="UP001151018"/>
    </source>
</evidence>
<organism evidence="3 6">
    <name type="scientific">Agrobacterium salinitolerans</name>
    <dbReference type="NCBI Taxonomy" id="1183413"/>
    <lineage>
        <taxon>Bacteria</taxon>
        <taxon>Pseudomonadati</taxon>
        <taxon>Pseudomonadota</taxon>
        <taxon>Alphaproteobacteria</taxon>
        <taxon>Hyphomicrobiales</taxon>
        <taxon>Rhizobiaceae</taxon>
        <taxon>Rhizobium/Agrobacterium group</taxon>
        <taxon>Agrobacterium</taxon>
    </lineage>
</organism>
<dbReference type="RefSeq" id="WP_137410985.1">
    <property type="nucleotide sequence ID" value="NZ_JAPZLN010000003.1"/>
</dbReference>
<reference evidence="3" key="3">
    <citation type="submission" date="2022-12" db="EMBL/GenBank/DDBJ databases">
        <title>Draft genome sequences of 22 rhizogenic Agrobacterium biovar 1 strains, the causative agent of hairy root disease.</title>
        <authorList>
            <person name="Kim N."/>
            <person name="Vargas P."/>
            <person name="Rediers H."/>
        </authorList>
    </citation>
    <scope>NUCLEOTIDE SEQUENCE</scope>
    <source>
        <strain evidence="3">ST15.13.006</strain>
    </source>
</reference>
<dbReference type="AlphaFoldDB" id="A0A4Z1R264"/>
<evidence type="ECO:0000256" key="1">
    <source>
        <dbReference type="ARBA" id="ARBA00006226"/>
    </source>
</evidence>
<protein>
    <submittedName>
        <fullName evidence="3">Type II toxin-antitoxin system RelE/ParE family toxin</fullName>
    </submittedName>
</protein>
<dbReference type="GeneID" id="79863967"/>
<dbReference type="InterPro" id="IPR051803">
    <property type="entry name" value="TA_system_RelE-like_toxin"/>
</dbReference>
<keyword evidence="2" id="KW-1277">Toxin-antitoxin system</keyword>
<dbReference type="InterPro" id="IPR007712">
    <property type="entry name" value="RelE/ParE_toxin"/>
</dbReference>
<reference evidence="4" key="2">
    <citation type="submission" date="2019-02" db="EMBL/GenBank/DDBJ databases">
        <authorList>
            <person name="Baeyen S."/>
        </authorList>
    </citation>
    <scope>NUCLEOTIDE SEQUENCE</scope>
    <source>
        <strain evidence="4">GBBC3283</strain>
    </source>
</reference>
<comment type="similarity">
    <text evidence="1">Belongs to the RelE toxin family.</text>
</comment>